<gene>
    <name evidence="2" type="ORF">COT44_02890</name>
</gene>
<dbReference type="InterPro" id="IPR002686">
    <property type="entry name" value="Transposase_17"/>
</dbReference>
<feature type="domain" description="Transposase IS200-like" evidence="1">
    <location>
        <begin position="7"/>
        <end position="151"/>
    </location>
</feature>
<dbReference type="SUPFAM" id="SSF143422">
    <property type="entry name" value="Transposase IS200-like"/>
    <property type="match status" value="1"/>
</dbReference>
<comment type="caution">
    <text evidence="2">The sequence shown here is derived from an EMBL/GenBank/DDBJ whole genome shotgun (WGS) entry which is preliminary data.</text>
</comment>
<accession>A0A2M6XCF4</accession>
<dbReference type="PANTHER" id="PTHR34322">
    <property type="entry name" value="TRANSPOSASE, Y1_TNP DOMAIN-CONTAINING"/>
    <property type="match status" value="1"/>
</dbReference>
<dbReference type="Pfam" id="PF01797">
    <property type="entry name" value="Y1_Tnp"/>
    <property type="match status" value="1"/>
</dbReference>
<dbReference type="EMBL" id="PEYO01000017">
    <property type="protein sequence ID" value="PIU03364.1"/>
    <property type="molecule type" value="Genomic_DNA"/>
</dbReference>
<evidence type="ECO:0000259" key="1">
    <source>
        <dbReference type="SMART" id="SM01321"/>
    </source>
</evidence>
<dbReference type="Proteomes" id="UP000228996">
    <property type="component" value="Unassembled WGS sequence"/>
</dbReference>
<organism evidence="2 3">
    <name type="scientific">Candidatus Shapirobacteria bacterium CG08_land_8_20_14_0_20_39_18</name>
    <dbReference type="NCBI Taxonomy" id="1974883"/>
    <lineage>
        <taxon>Bacteria</taxon>
        <taxon>Candidatus Shapironibacteriota</taxon>
    </lineage>
</organism>
<dbReference type="SMART" id="SM01321">
    <property type="entry name" value="Y1_Tnp"/>
    <property type="match status" value="1"/>
</dbReference>
<dbReference type="GO" id="GO:0006313">
    <property type="term" value="P:DNA transposition"/>
    <property type="evidence" value="ECO:0007669"/>
    <property type="project" value="InterPro"/>
</dbReference>
<dbReference type="GO" id="GO:0003677">
    <property type="term" value="F:DNA binding"/>
    <property type="evidence" value="ECO:0007669"/>
    <property type="project" value="InterPro"/>
</dbReference>
<name>A0A2M6XCF4_9BACT</name>
<proteinExistence type="predicted"/>
<sequence>GRNIPLVTNEIYHIFNRGVASQPVFLDKRDFNRARESLFYYQNRIVPVRYSKFLTINAYDRLSLLKELSDKKDFWVEIIADCLMPNHFHLILKQVTENGISKFIANFTNSYTKYSNTKNERNGPIFQGKFKAVRVETNEQLLHLSRYIHLNPYTSFVVKSLRDLENYEFSSLPEYLRLVKTNFFSKEIVLDNFKGKSSYWSFVFDQADYQRKLEEIKHLTLEK</sequence>
<protein>
    <recommendedName>
        <fullName evidence="1">Transposase IS200-like domain-containing protein</fullName>
    </recommendedName>
</protein>
<dbReference type="AlphaFoldDB" id="A0A2M6XCF4"/>
<dbReference type="Gene3D" id="3.30.70.1290">
    <property type="entry name" value="Transposase IS200-like"/>
    <property type="match status" value="1"/>
</dbReference>
<reference evidence="3" key="1">
    <citation type="submission" date="2017-09" db="EMBL/GenBank/DDBJ databases">
        <title>Depth-based differentiation of microbial function through sediment-hosted aquifers and enrichment of novel symbionts in the deep terrestrial subsurface.</title>
        <authorList>
            <person name="Probst A.J."/>
            <person name="Ladd B."/>
            <person name="Jarett J.K."/>
            <person name="Geller-Mcgrath D.E."/>
            <person name="Sieber C.M.K."/>
            <person name="Emerson J.B."/>
            <person name="Anantharaman K."/>
            <person name="Thomas B.C."/>
            <person name="Malmstrom R."/>
            <person name="Stieglmeier M."/>
            <person name="Klingl A."/>
            <person name="Woyke T."/>
            <person name="Ryan C.M."/>
            <person name="Banfield J.F."/>
        </authorList>
    </citation>
    <scope>NUCLEOTIDE SEQUENCE [LARGE SCALE GENOMIC DNA]</scope>
</reference>
<feature type="non-terminal residue" evidence="2">
    <location>
        <position position="1"/>
    </location>
</feature>
<dbReference type="InterPro" id="IPR036515">
    <property type="entry name" value="Transposase_17_sf"/>
</dbReference>
<evidence type="ECO:0000313" key="3">
    <source>
        <dbReference type="Proteomes" id="UP000228996"/>
    </source>
</evidence>
<dbReference type="GO" id="GO:0004803">
    <property type="term" value="F:transposase activity"/>
    <property type="evidence" value="ECO:0007669"/>
    <property type="project" value="InterPro"/>
</dbReference>
<evidence type="ECO:0000313" key="2">
    <source>
        <dbReference type="EMBL" id="PIU03364.1"/>
    </source>
</evidence>
<dbReference type="PANTHER" id="PTHR34322:SF2">
    <property type="entry name" value="TRANSPOSASE IS200-LIKE DOMAIN-CONTAINING PROTEIN"/>
    <property type="match status" value="1"/>
</dbReference>